<evidence type="ECO:0000259" key="2">
    <source>
        <dbReference type="Pfam" id="PF12708"/>
    </source>
</evidence>
<dbReference type="InterPro" id="IPR012334">
    <property type="entry name" value="Pectin_lyas_fold"/>
</dbReference>
<dbReference type="EMBL" id="NPBS01000111">
    <property type="protein sequence ID" value="PAF24379.1"/>
    <property type="molecule type" value="Genomic_DNA"/>
</dbReference>
<dbReference type="Gene3D" id="2.160.10.20">
    <property type="entry name" value="Insect antifreeze protein"/>
    <property type="match status" value="1"/>
</dbReference>
<dbReference type="InterPro" id="IPR011050">
    <property type="entry name" value="Pectin_lyase_fold/virulence"/>
</dbReference>
<evidence type="ECO:0000313" key="4">
    <source>
        <dbReference type="Proteomes" id="UP000216133"/>
    </source>
</evidence>
<name>A0A268RVV0_SHOCL</name>
<reference evidence="3 4" key="1">
    <citation type="submission" date="2017-07" db="EMBL/GenBank/DDBJ databases">
        <title>Isolation and whole genome analysis of endospore-forming bacteria from heroin.</title>
        <authorList>
            <person name="Kalinowski J."/>
            <person name="Ahrens B."/>
            <person name="Al-Dilaimi A."/>
            <person name="Winkler A."/>
            <person name="Wibberg D."/>
            <person name="Schleenbecker U."/>
            <person name="Ruckert C."/>
            <person name="Wolfel R."/>
            <person name="Grass G."/>
        </authorList>
    </citation>
    <scope>NUCLEOTIDE SEQUENCE [LARGE SCALE GENOMIC DNA]</scope>
    <source>
        <strain evidence="3 4">7523-2</strain>
    </source>
</reference>
<proteinExistence type="predicted"/>
<dbReference type="RefSeq" id="WP_095328108.1">
    <property type="nucleotide sequence ID" value="NZ_NPBS01000111.1"/>
</dbReference>
<dbReference type="Pfam" id="PF11962">
    <property type="entry name" value="Peptidase_G2"/>
    <property type="match status" value="1"/>
</dbReference>
<dbReference type="InterPro" id="IPR021865">
    <property type="entry name" value="Peptidase_G2"/>
</dbReference>
<protein>
    <submittedName>
        <fullName evidence="3">Peptidase G2</fullName>
    </submittedName>
</protein>
<organism evidence="3 4">
    <name type="scientific">Shouchella clausii</name>
    <name type="common">Alkalihalobacillus clausii</name>
    <dbReference type="NCBI Taxonomy" id="79880"/>
    <lineage>
        <taxon>Bacteria</taxon>
        <taxon>Bacillati</taxon>
        <taxon>Bacillota</taxon>
        <taxon>Bacilli</taxon>
        <taxon>Bacillales</taxon>
        <taxon>Bacillaceae</taxon>
        <taxon>Shouchella</taxon>
    </lineage>
</organism>
<dbReference type="SUPFAM" id="SSF51126">
    <property type="entry name" value="Pectin lyase-like"/>
    <property type="match status" value="1"/>
</dbReference>
<evidence type="ECO:0000259" key="1">
    <source>
        <dbReference type="Pfam" id="PF11962"/>
    </source>
</evidence>
<dbReference type="Proteomes" id="UP000216133">
    <property type="component" value="Unassembled WGS sequence"/>
</dbReference>
<sequence length="884" mass="95639">MNGFNAQINSEIYKRLVEISDLKNLAATAKYRSLRAEELARISEMESKITRKQVKAALEAGDQLEEVKMLRVDPQTGETFDTAADMVAAYQRRTKEKIDKMQAQILREVHVDDYGAVPDGVTDSTEAFKKALGNGNVKVNMSAGTYRVNEIDMPSNSILAGQGIDVTNIKLLDDAPVASFVVTNADQVSGKSENIHLYDFTADWNASRYPVEGRPSAAGGYKSSGVVFAGAKFSSATRVKAKDCLLHCFDVTAGNAEQVYFYDGDKIMDVNPASKNPSEYIMITDCIGDGHGDDGFTTHHCNYVFIQGCFSTGATNYLDVGHKNSNGFEMDDGSRFVFVSRCVSKENTRGFEVKGHEYSLAGANIHFTDCIDIGSVIGFNFRHMGHYGSEGQEPSLSAKDINVSNCVSLFPQRRSWGGDTDPRAIFVSSYMGVNIQGFEAIGDDAFDGEFVIEFARESGQYNLSNVIVRGFTKATYDLMVRGGGRRVDSVNVSNFIARDSAKNGIYVGGSGLENAHLVNIQLHGRNVADSVGITLANNQTSVLLAYADRYAKAGSIAGELINDFPNLLRQNTKISSGAGIPRGSNTSLISTSGGATTTEDGFNNVGIGSSGGPHITGSNSFVLGTSQGSRAQGDRSGVIGSQNSRAQGTASLVFASGSVLNNENYCISMGAGNGDPSTRNAKIKMYTAQGNLRYTGTSEGGSTFSDYAEYFESHDGQKIDTGYLVSLVGNKIKKADKGEIIIGAISETAGTVLGSAAFAWQDRYLKNEFGGYIYEKQIMKEYDLDEDGNQLDTYKEVLIDMPKENPAYNPQREYEPREERDEWHIVGLVGQVHVRIDNTVQAGDQISAIGGIATKDDNGQFIVMNITTPFNPDKGYGVAVVFIR</sequence>
<evidence type="ECO:0000313" key="3">
    <source>
        <dbReference type="EMBL" id="PAF24379.1"/>
    </source>
</evidence>
<gene>
    <name evidence="3" type="ORF">CHH61_18965</name>
</gene>
<dbReference type="Gene3D" id="4.10.80.40">
    <property type="entry name" value="succinate dehydrogenase protein domain"/>
    <property type="match status" value="1"/>
</dbReference>
<dbReference type="AlphaFoldDB" id="A0A268RVV0"/>
<accession>A0A268RVV0</accession>
<dbReference type="Gene3D" id="2.40.300.10">
    <property type="entry name" value="Head decoration protein D"/>
    <property type="match status" value="1"/>
</dbReference>
<dbReference type="Pfam" id="PF12708">
    <property type="entry name" value="Pect-lyase_RHGA_epim"/>
    <property type="match status" value="1"/>
</dbReference>
<feature type="domain" description="Peptidase G2 IMC autoproteolytic cleavage" evidence="1">
    <location>
        <begin position="651"/>
        <end position="884"/>
    </location>
</feature>
<dbReference type="Gene3D" id="2.160.20.10">
    <property type="entry name" value="Single-stranded right-handed beta-helix, Pectin lyase-like"/>
    <property type="match status" value="1"/>
</dbReference>
<feature type="domain" description="Rhamnogalacturonase A/B/Epimerase-like pectate lyase" evidence="2">
    <location>
        <begin position="110"/>
        <end position="327"/>
    </location>
</feature>
<dbReference type="InterPro" id="IPR024535">
    <property type="entry name" value="RHGA/B-epi-like_pectate_lyase"/>
</dbReference>
<comment type="caution">
    <text evidence="3">The sequence shown here is derived from an EMBL/GenBank/DDBJ whole genome shotgun (WGS) entry which is preliminary data.</text>
</comment>